<evidence type="ECO:0000313" key="1">
    <source>
        <dbReference type="EMBL" id="KAL0061358.1"/>
    </source>
</evidence>
<evidence type="ECO:0000313" key="2">
    <source>
        <dbReference type="Proteomes" id="UP001437256"/>
    </source>
</evidence>
<accession>A0ABR2ZJ05</accession>
<comment type="caution">
    <text evidence="1">The sequence shown here is derived from an EMBL/GenBank/DDBJ whole genome shotgun (WGS) entry which is preliminary data.</text>
</comment>
<organism evidence="1 2">
    <name type="scientific">Marasmius tenuissimus</name>
    <dbReference type="NCBI Taxonomy" id="585030"/>
    <lineage>
        <taxon>Eukaryota</taxon>
        <taxon>Fungi</taxon>
        <taxon>Dikarya</taxon>
        <taxon>Basidiomycota</taxon>
        <taxon>Agaricomycotina</taxon>
        <taxon>Agaricomycetes</taxon>
        <taxon>Agaricomycetidae</taxon>
        <taxon>Agaricales</taxon>
        <taxon>Marasmiineae</taxon>
        <taxon>Marasmiaceae</taxon>
        <taxon>Marasmius</taxon>
    </lineage>
</organism>
<protein>
    <recommendedName>
        <fullName evidence="3">F-box domain-containing protein</fullName>
    </recommendedName>
</protein>
<gene>
    <name evidence="1" type="ORF">AAF712_011816</name>
</gene>
<keyword evidence="2" id="KW-1185">Reference proteome</keyword>
<dbReference type="Proteomes" id="UP001437256">
    <property type="component" value="Unassembled WGS sequence"/>
</dbReference>
<proteinExistence type="predicted"/>
<sequence>MDNLSLGYDEPLPGDVLRLGDHLKTVLRSPSTLATLNESILDMAVENLARQKKIEMKPTDSFSLEIRRLLRDGFAVHDPLHSTLRKALQDVVKEMVDIKSKLIVLSRSTREYHGLFAPVRRLSDDVLGQILTMVVSEDNRLPNGATRTLTSVCARWRRVAFSTPAFWATIAITPSFQRSRDLDVLKRHLSHSQMSALTYYLNFVIDQQLIPVLFDEHSHRAQDLQLPLTESGVSTSFELMREIFTRYGNTGKLPNLRGFHIRHPLGGSMKQFYYGY</sequence>
<evidence type="ECO:0008006" key="3">
    <source>
        <dbReference type="Google" id="ProtNLM"/>
    </source>
</evidence>
<dbReference type="EMBL" id="JBBXMP010000138">
    <property type="protein sequence ID" value="KAL0061358.1"/>
    <property type="molecule type" value="Genomic_DNA"/>
</dbReference>
<name>A0ABR2ZJ05_9AGAR</name>
<reference evidence="1 2" key="1">
    <citation type="submission" date="2024-05" db="EMBL/GenBank/DDBJ databases">
        <title>A draft genome resource for the thread blight pathogen Marasmius tenuissimus strain MS-2.</title>
        <authorList>
            <person name="Yulfo-Soto G.E."/>
            <person name="Baruah I.K."/>
            <person name="Amoako-Attah I."/>
            <person name="Bukari Y."/>
            <person name="Meinhardt L.W."/>
            <person name="Bailey B.A."/>
            <person name="Cohen S.P."/>
        </authorList>
    </citation>
    <scope>NUCLEOTIDE SEQUENCE [LARGE SCALE GENOMIC DNA]</scope>
    <source>
        <strain evidence="1 2">MS-2</strain>
    </source>
</reference>